<dbReference type="PANTHER" id="PTHR13620:SF109">
    <property type="entry name" value="3'-5' EXONUCLEASE"/>
    <property type="match status" value="1"/>
</dbReference>
<evidence type="ECO:0000256" key="6">
    <source>
        <dbReference type="ARBA" id="ARBA00022842"/>
    </source>
</evidence>
<dbReference type="EMBL" id="NHTK01004984">
    <property type="protein sequence ID" value="PPQ83785.1"/>
    <property type="molecule type" value="Genomic_DNA"/>
</dbReference>
<dbReference type="GO" id="GO:0046872">
    <property type="term" value="F:metal ion binding"/>
    <property type="evidence" value="ECO:0007669"/>
    <property type="project" value="UniProtKB-KW"/>
</dbReference>
<evidence type="ECO:0000313" key="13">
    <source>
        <dbReference type="Proteomes" id="UP000284842"/>
    </source>
</evidence>
<evidence type="ECO:0000256" key="10">
    <source>
        <dbReference type="SAM" id="MobiDB-lite"/>
    </source>
</evidence>
<keyword evidence="13" id="KW-1185">Reference proteome</keyword>
<name>A0A409WZ37_9AGAR</name>
<feature type="region of interest" description="Disordered" evidence="10">
    <location>
        <begin position="359"/>
        <end position="409"/>
    </location>
</feature>
<evidence type="ECO:0000256" key="9">
    <source>
        <dbReference type="ARBA" id="ARBA00042761"/>
    </source>
</evidence>
<dbReference type="InterPro" id="IPR012337">
    <property type="entry name" value="RNaseH-like_sf"/>
</dbReference>
<evidence type="ECO:0000256" key="3">
    <source>
        <dbReference type="ARBA" id="ARBA00022723"/>
    </source>
</evidence>
<keyword evidence="6" id="KW-0460">Magnesium</keyword>
<dbReference type="InterPro" id="IPR002562">
    <property type="entry name" value="3'-5'_exonuclease_dom"/>
</dbReference>
<dbReference type="Proteomes" id="UP000284842">
    <property type="component" value="Unassembled WGS sequence"/>
</dbReference>
<dbReference type="Gene3D" id="3.30.420.10">
    <property type="entry name" value="Ribonuclease H-like superfamily/Ribonuclease H"/>
    <property type="match status" value="1"/>
</dbReference>
<dbReference type="AlphaFoldDB" id="A0A409WZ37"/>
<feature type="region of interest" description="Disordered" evidence="10">
    <location>
        <begin position="926"/>
        <end position="977"/>
    </location>
</feature>
<evidence type="ECO:0000256" key="7">
    <source>
        <dbReference type="ARBA" id="ARBA00023242"/>
    </source>
</evidence>
<evidence type="ECO:0000256" key="1">
    <source>
        <dbReference type="ARBA" id="ARBA00004123"/>
    </source>
</evidence>
<evidence type="ECO:0000256" key="4">
    <source>
        <dbReference type="ARBA" id="ARBA00022801"/>
    </source>
</evidence>
<sequence length="1050" mass="117423">DKSLIYEAFPSLKDGLVPVAKAYKLQELHLPESLNVITLQSDDLIEAALSSLISELDLDEKAVLLVSLDAEWNVSRTTGISILQLAPHSHPDIIYIIPVYKLSSLPPSLLRLLVSDRVYKIGVSVRGDLTRLQKQFHAQLQHQQSFTCIDLREYCLCRGIMQRGMPASLDSLLEKVAKMYLSKDDSLRKHNEWERTPLQHEYRNYAALDAYASRLIFESVNRVAPLACIEATTPPGTKVAILDREGGSTVAYGSIPTSQPKTLGSVRVDVRSQNRIVVDVNQVLVPSAAMILHRLPANPNTHRNFTSGRSKVGAYSLGELGKKAGAAPFQIVVLKSHLLCVVEDPESSTVMSATNNFAQQVSGQPTDHSTRRSPTTQSTAQCDLDLSEPDLSQSNTYTESTPNNEPHSENLFSSELLLDEPKGMEAQQEEENYLRMFEAYTTANSKARGKRKLDEGVLVSDTLKELQQVVTHAADSGHDAEIYTRIKKDIFHAFHMLPIPLNHGARPAFLRALRDHIFRWDTDSKRRVEKVCREKFQVTFDTMLLRSPRWIHERVPRYVPAPSVLVASIHQVYDKFKDATDAKTGAHLFTPVVKAKADAVLELARQGYLSDIENVPMYEKSGVDSYGLQKWKCLRGTNNVEGGPHGDIYRKFGALHAGARLTTNCLTDHRTWYNLQAFAKHNFGVDWDYHHNLAMINRTSFLLNFLSGTVNGAHSYTDWINGDLYEQTDRTFGICPFPESLRLRLDMQSYSVESAAQFKLKNSNDDWLRKRQGLALPILPPTTLEARVYFFKKLREYSENTSMDSSKKTTINYEEFAKEWNRTADGVERFYVTEEVLISYSKSWEKANNIRASEDLITSSLDSLAVSAEIFGAPSLSLPQFLTAAPIPVQPLQGVVEFEPCMDSANSQIHVPASLSIHPPMSTTLYSQHSAQSISNTISTPTPNPLVTPPPHPQTSPSNPIQHDSVTNDSQVSATGTTEVVPGIKRRRVVPDSERVRAIRSCRRCHTQTCPGTSNILDCPLPCLRPCKVCHRTDCRKGVDGGRSCSFNIR</sequence>
<keyword evidence="5" id="KW-0269">Exonuclease</keyword>
<evidence type="ECO:0000259" key="11">
    <source>
        <dbReference type="Pfam" id="PF01612"/>
    </source>
</evidence>
<accession>A0A409WZ37</accession>
<reference evidence="12 13" key="1">
    <citation type="journal article" date="2018" name="Evol. Lett.">
        <title>Horizontal gene cluster transfer increased hallucinogenic mushroom diversity.</title>
        <authorList>
            <person name="Reynolds H.T."/>
            <person name="Vijayakumar V."/>
            <person name="Gluck-Thaler E."/>
            <person name="Korotkin H.B."/>
            <person name="Matheny P.B."/>
            <person name="Slot J.C."/>
        </authorList>
    </citation>
    <scope>NUCLEOTIDE SEQUENCE [LARGE SCALE GENOMIC DNA]</scope>
    <source>
        <strain evidence="12 13">2629</strain>
    </source>
</reference>
<evidence type="ECO:0000256" key="2">
    <source>
        <dbReference type="ARBA" id="ARBA00022722"/>
    </source>
</evidence>
<comment type="caution">
    <text evidence="12">The sequence shown here is derived from an EMBL/GenBank/DDBJ whole genome shotgun (WGS) entry which is preliminary data.</text>
</comment>
<evidence type="ECO:0000256" key="8">
    <source>
        <dbReference type="ARBA" id="ARBA00040531"/>
    </source>
</evidence>
<dbReference type="InterPro" id="IPR051132">
    <property type="entry name" value="3-5_Exonuclease_domain"/>
</dbReference>
<proteinExistence type="predicted"/>
<dbReference type="InParanoid" id="A0A409WZ37"/>
<dbReference type="GO" id="GO:0006139">
    <property type="term" value="P:nucleobase-containing compound metabolic process"/>
    <property type="evidence" value="ECO:0007669"/>
    <property type="project" value="InterPro"/>
</dbReference>
<dbReference type="InterPro" id="IPR036397">
    <property type="entry name" value="RNaseH_sf"/>
</dbReference>
<dbReference type="GO" id="GO:0003676">
    <property type="term" value="F:nucleic acid binding"/>
    <property type="evidence" value="ECO:0007669"/>
    <property type="project" value="InterPro"/>
</dbReference>
<feature type="compositionally biased region" description="Polar residues" evidence="10">
    <location>
        <begin position="961"/>
        <end position="977"/>
    </location>
</feature>
<comment type="subcellular location">
    <subcellularLocation>
        <location evidence="1">Nucleus</location>
    </subcellularLocation>
</comment>
<organism evidence="12 13">
    <name type="scientific">Panaeolus cyanescens</name>
    <dbReference type="NCBI Taxonomy" id="181874"/>
    <lineage>
        <taxon>Eukaryota</taxon>
        <taxon>Fungi</taxon>
        <taxon>Dikarya</taxon>
        <taxon>Basidiomycota</taxon>
        <taxon>Agaricomycotina</taxon>
        <taxon>Agaricomycetes</taxon>
        <taxon>Agaricomycetidae</taxon>
        <taxon>Agaricales</taxon>
        <taxon>Agaricineae</taxon>
        <taxon>Galeropsidaceae</taxon>
        <taxon>Panaeolus</taxon>
    </lineage>
</organism>
<dbReference type="PANTHER" id="PTHR13620">
    <property type="entry name" value="3-5 EXONUCLEASE"/>
    <property type="match status" value="1"/>
</dbReference>
<dbReference type="STRING" id="181874.A0A409WZ37"/>
<feature type="non-terminal residue" evidence="12">
    <location>
        <position position="1"/>
    </location>
</feature>
<dbReference type="OrthoDB" id="1920326at2759"/>
<gene>
    <name evidence="12" type="ORF">CVT24_007139</name>
</gene>
<keyword evidence="7" id="KW-0539">Nucleus</keyword>
<dbReference type="GO" id="GO:0008408">
    <property type="term" value="F:3'-5' exonuclease activity"/>
    <property type="evidence" value="ECO:0007669"/>
    <property type="project" value="InterPro"/>
</dbReference>
<protein>
    <recommendedName>
        <fullName evidence="8">3'-5' exonuclease</fullName>
    </recommendedName>
    <alternativeName>
        <fullName evidence="9">Werner Syndrome-like exonuclease</fullName>
    </alternativeName>
</protein>
<feature type="compositionally biased region" description="Polar residues" evidence="10">
    <location>
        <begin position="926"/>
        <end position="938"/>
    </location>
</feature>
<dbReference type="Pfam" id="PF01612">
    <property type="entry name" value="DNA_pol_A_exo1"/>
    <property type="match status" value="1"/>
</dbReference>
<feature type="domain" description="3'-5' exonuclease" evidence="11">
    <location>
        <begin position="48"/>
        <end position="219"/>
    </location>
</feature>
<feature type="compositionally biased region" description="Polar residues" evidence="10">
    <location>
        <begin position="359"/>
        <end position="381"/>
    </location>
</feature>
<dbReference type="SUPFAM" id="SSF53098">
    <property type="entry name" value="Ribonuclease H-like"/>
    <property type="match status" value="1"/>
</dbReference>
<keyword evidence="4" id="KW-0378">Hydrolase</keyword>
<feature type="compositionally biased region" description="Pro residues" evidence="10">
    <location>
        <begin position="942"/>
        <end position="954"/>
    </location>
</feature>
<keyword evidence="3" id="KW-0479">Metal-binding</keyword>
<keyword evidence="2" id="KW-0540">Nuclease</keyword>
<evidence type="ECO:0000256" key="5">
    <source>
        <dbReference type="ARBA" id="ARBA00022839"/>
    </source>
</evidence>
<dbReference type="GO" id="GO:0005634">
    <property type="term" value="C:nucleus"/>
    <property type="evidence" value="ECO:0007669"/>
    <property type="project" value="UniProtKB-SubCell"/>
</dbReference>
<evidence type="ECO:0000313" key="12">
    <source>
        <dbReference type="EMBL" id="PPQ83785.1"/>
    </source>
</evidence>
<feature type="compositionally biased region" description="Polar residues" evidence="10">
    <location>
        <begin position="390"/>
        <end position="409"/>
    </location>
</feature>